<evidence type="ECO:0000256" key="1">
    <source>
        <dbReference type="SAM" id="MobiDB-lite"/>
    </source>
</evidence>
<gene>
    <name evidence="2" type="ORF">E8A74_34550</name>
</gene>
<evidence type="ECO:0000313" key="2">
    <source>
        <dbReference type="EMBL" id="TKD00417.1"/>
    </source>
</evidence>
<reference evidence="2 3" key="1">
    <citation type="submission" date="2019-04" db="EMBL/GenBank/DDBJ databases">
        <authorList>
            <person name="Li Y."/>
            <person name="Wang J."/>
        </authorList>
    </citation>
    <scope>NUCLEOTIDE SEQUENCE [LARGE SCALE GENOMIC DNA]</scope>
    <source>
        <strain evidence="2 3">DSM 14668</strain>
    </source>
</reference>
<dbReference type="Proteomes" id="UP000309215">
    <property type="component" value="Unassembled WGS sequence"/>
</dbReference>
<keyword evidence="3" id="KW-1185">Reference proteome</keyword>
<feature type="region of interest" description="Disordered" evidence="1">
    <location>
        <begin position="108"/>
        <end position="139"/>
    </location>
</feature>
<feature type="region of interest" description="Disordered" evidence="1">
    <location>
        <begin position="20"/>
        <end position="53"/>
    </location>
</feature>
<accession>A0A4U1J0C3</accession>
<dbReference type="OrthoDB" id="276660at2"/>
<organism evidence="2 3">
    <name type="scientific">Polyangium fumosum</name>
    <dbReference type="NCBI Taxonomy" id="889272"/>
    <lineage>
        <taxon>Bacteria</taxon>
        <taxon>Pseudomonadati</taxon>
        <taxon>Myxococcota</taxon>
        <taxon>Polyangia</taxon>
        <taxon>Polyangiales</taxon>
        <taxon>Polyangiaceae</taxon>
        <taxon>Polyangium</taxon>
    </lineage>
</organism>
<dbReference type="EMBL" id="SSMQ01000047">
    <property type="protein sequence ID" value="TKD00417.1"/>
    <property type="molecule type" value="Genomic_DNA"/>
</dbReference>
<dbReference type="AlphaFoldDB" id="A0A4U1J0C3"/>
<protein>
    <submittedName>
        <fullName evidence="2">Uncharacterized protein</fullName>
    </submittedName>
</protein>
<dbReference type="RefSeq" id="WP_136933344.1">
    <property type="nucleotide sequence ID" value="NZ_SSMQ01000047.1"/>
</dbReference>
<proteinExistence type="predicted"/>
<feature type="region of interest" description="Disordered" evidence="1">
    <location>
        <begin position="221"/>
        <end position="247"/>
    </location>
</feature>
<name>A0A4U1J0C3_9BACT</name>
<sequence>MARTKQRSLFDVATLAGQAPGIAPAPIRPTPPALPAVRGAPKRRRRAGAREAVPALARRARALRGSPEALARRGDRQASRSLLATCERERAALRAELAKHKGHVCSCKTTTPEPSGGPRARPPEPSAEPHAWEWTSTPAGPVPARAGRLLTPLEVLARVPAASLSEARAARLRDSLSRGSQPKVEIEFDAEGGLRVLEGAGVLGVARELQVPHLWAEWKRAARSSGRPRGRPKKEPAAPPSRRLPTDDTAFADRVLSAARASKTGRFGENKVFVSHVIRQLEREGFTIGDVDTFKARLVAAHRARLLALSRADLVQAMDPADVAESEIVHLNGSFHFVRIL</sequence>
<comment type="caution">
    <text evidence="2">The sequence shown here is derived from an EMBL/GenBank/DDBJ whole genome shotgun (WGS) entry which is preliminary data.</text>
</comment>
<evidence type="ECO:0000313" key="3">
    <source>
        <dbReference type="Proteomes" id="UP000309215"/>
    </source>
</evidence>